<evidence type="ECO:0000256" key="1">
    <source>
        <dbReference type="ARBA" id="ARBA00022741"/>
    </source>
</evidence>
<evidence type="ECO:0000313" key="4">
    <source>
        <dbReference type="EMBL" id="NTY59210.1"/>
    </source>
</evidence>
<dbReference type="Proteomes" id="UP000708347">
    <property type="component" value="Unassembled WGS sequence"/>
</dbReference>
<keyword evidence="1" id="KW-0547">Nucleotide-binding</keyword>
<sequence>MTENAAIDDLLERAVRAINEGDRATADELAGQVLAVDRTNPDAEELLAAPVGGGEIRRLTVLFADLVDSTALSMRIEPEVYRTVVGRYRDVVRNIVARYEGHIGSIKGDGLLAVFGHPKAHEDDTHRAVLAGLDIVREVAELSARAKRRFGFDIDVRVGIHRGVVFLDIDQDDVYGLGANLAARICSLAQPGTVSVSMAIERLARDNFEMAECPPQRVKGMDGPLVHYRVVAERDVDVKTYGPIVGRERELTALRDMWVRASTGTLTTRGVLLRGEGGIGKSRLASAAVDMARESGAAVLELFGSPFHTDVGLRPVRRLIERHSQIQRDSDPADSLRLLESEVENRSLDAATVVPLLAPVLGITPDAGYQPATVNAGARFDQITTAVKDYLLACVSAGPALILAEDIHWYDEDTISIVNSLLRVNDNRLLVVVTGRSVPPLRGFVEELELKPLAAEDSETLIRALHPDMAAEARKAVQERCDGVPLFIEEVVAKLKYHTADADDEAQVPDTLYETLVARLRSSTDSLLIVETAALIGSRFDRDLLSSVTGVGWRKIDSLLDELTRARVLRPVGKRQWSFQHELLREVAAELSPPSVRRRVHHRIADVLADPGAGGTPEWPLVAHHFENAERFEEAADAYQQASSQARERGALIEAGNHLDRALDNIDKVPASLDRDRREVSIRLERGFLATAASGYSSPEASEQFERCLQLVSGEPTLGMYGILTALWGHYTARGQLDRVEKLEEALRQLEGASEWGKASYQMAVGFFAMFRGQFGAARTALEEALARIESTGIPPIEQSWYTPADRICGLYTELGFIRFVQGDLAGAEQSYARIRSRSQTLPFPANAVSLIYGQLREVAMRVEAGDFDRSADLIEEVAARAEELCLAEWTMVAATNRLSLAARRALADKLDSDALQPHIQNMTAVVDTWRAAELMAYLAIFEGQLIRLHTAAGDVVAARECAVRALKMVEETGIATHKTELLRALAHTYDDVDAQYAGLQTAIEVAREQDAVVYELRCAADAFELAGERARPALEAALSRIGGDQDWPELARARALLG</sequence>
<keyword evidence="2" id="KW-0067">ATP-binding</keyword>
<dbReference type="RefSeq" id="WP_174397120.1">
    <property type="nucleotide sequence ID" value="NZ_VBSB01000004.1"/>
</dbReference>
<evidence type="ECO:0000259" key="3">
    <source>
        <dbReference type="PROSITE" id="PS50125"/>
    </source>
</evidence>
<dbReference type="InterPro" id="IPR011990">
    <property type="entry name" value="TPR-like_helical_dom_sf"/>
</dbReference>
<dbReference type="SUPFAM" id="SSF48452">
    <property type="entry name" value="TPR-like"/>
    <property type="match status" value="1"/>
</dbReference>
<dbReference type="Gene3D" id="3.30.70.1230">
    <property type="entry name" value="Nucleotide cyclase"/>
    <property type="match status" value="1"/>
</dbReference>
<keyword evidence="5" id="KW-1185">Reference proteome</keyword>
<name>A0ABX2JUR6_9MYCO</name>
<dbReference type="InterPro" id="IPR027417">
    <property type="entry name" value="P-loop_NTPase"/>
</dbReference>
<dbReference type="SUPFAM" id="SSF55073">
    <property type="entry name" value="Nucleotide cyclase"/>
    <property type="match status" value="1"/>
</dbReference>
<feature type="domain" description="Guanylate cyclase" evidence="3">
    <location>
        <begin position="60"/>
        <end position="186"/>
    </location>
</feature>
<reference evidence="4 5" key="1">
    <citation type="submission" date="2019-05" db="EMBL/GenBank/DDBJ databases">
        <title>Mycolicibacterium sphagni ENV482 genome assembly.</title>
        <authorList>
            <person name="Chen W."/>
            <person name="Faulkner N.W."/>
            <person name="Hyman M.R."/>
        </authorList>
    </citation>
    <scope>NUCLEOTIDE SEQUENCE [LARGE SCALE GENOMIC DNA]</scope>
    <source>
        <strain evidence="4 5">ENV482</strain>
    </source>
</reference>
<evidence type="ECO:0000313" key="5">
    <source>
        <dbReference type="Proteomes" id="UP000708347"/>
    </source>
</evidence>
<dbReference type="Gene3D" id="1.25.40.10">
    <property type="entry name" value="Tetratricopeptide repeat domain"/>
    <property type="match status" value="1"/>
</dbReference>
<dbReference type="SMART" id="SM00044">
    <property type="entry name" value="CYCc"/>
    <property type="match status" value="1"/>
</dbReference>
<dbReference type="Pfam" id="PF00211">
    <property type="entry name" value="Guanylate_cyc"/>
    <property type="match status" value="1"/>
</dbReference>
<dbReference type="Pfam" id="PF13191">
    <property type="entry name" value="AAA_16"/>
    <property type="match status" value="1"/>
</dbReference>
<dbReference type="SUPFAM" id="SSF52540">
    <property type="entry name" value="P-loop containing nucleoside triphosphate hydrolases"/>
    <property type="match status" value="1"/>
</dbReference>
<proteinExistence type="predicted"/>
<evidence type="ECO:0000256" key="2">
    <source>
        <dbReference type="ARBA" id="ARBA00022840"/>
    </source>
</evidence>
<dbReference type="InterPro" id="IPR001054">
    <property type="entry name" value="A/G_cyclase"/>
</dbReference>
<comment type="caution">
    <text evidence="4">The sequence shown here is derived from an EMBL/GenBank/DDBJ whole genome shotgun (WGS) entry which is preliminary data.</text>
</comment>
<gene>
    <name evidence="4" type="ORF">FEG63_06530</name>
</gene>
<dbReference type="InterPro" id="IPR041664">
    <property type="entry name" value="AAA_16"/>
</dbReference>
<dbReference type="PANTHER" id="PTHR16305:SF28">
    <property type="entry name" value="GUANYLATE CYCLASE DOMAIN-CONTAINING PROTEIN"/>
    <property type="match status" value="1"/>
</dbReference>
<dbReference type="PROSITE" id="PS50125">
    <property type="entry name" value="GUANYLATE_CYCLASE_2"/>
    <property type="match status" value="1"/>
</dbReference>
<dbReference type="CDD" id="cd07302">
    <property type="entry name" value="CHD"/>
    <property type="match status" value="1"/>
</dbReference>
<dbReference type="InterPro" id="IPR029787">
    <property type="entry name" value="Nucleotide_cyclase"/>
</dbReference>
<organism evidence="4 5">
    <name type="scientific">Mycolicibacterium sphagni</name>
    <dbReference type="NCBI Taxonomy" id="1786"/>
    <lineage>
        <taxon>Bacteria</taxon>
        <taxon>Bacillati</taxon>
        <taxon>Actinomycetota</taxon>
        <taxon>Actinomycetes</taxon>
        <taxon>Mycobacteriales</taxon>
        <taxon>Mycobacteriaceae</taxon>
        <taxon>Mycolicibacterium</taxon>
    </lineage>
</organism>
<dbReference type="PANTHER" id="PTHR16305">
    <property type="entry name" value="TESTICULAR SOLUBLE ADENYLYL CYCLASE"/>
    <property type="match status" value="1"/>
</dbReference>
<protein>
    <submittedName>
        <fullName evidence="4">Adenylate/guanylate cyclase domain-containing protein</fullName>
    </submittedName>
</protein>
<dbReference type="EMBL" id="VBSB01000004">
    <property type="protein sequence ID" value="NTY59210.1"/>
    <property type="molecule type" value="Genomic_DNA"/>
</dbReference>
<accession>A0ABX2JUR6</accession>